<accession>A0A0C6EVB0</accession>
<proteinExistence type="predicted"/>
<dbReference type="PATRIC" id="fig|270351.10.peg.512"/>
<protein>
    <submittedName>
        <fullName evidence="1">Uncharacterized protein</fullName>
    </submittedName>
</protein>
<dbReference type="AlphaFoldDB" id="A0A0C6EVB0"/>
<dbReference type="OrthoDB" id="8004201at2"/>
<reference evidence="2" key="2">
    <citation type="submission" date="2015-01" db="EMBL/GenBank/DDBJ databases">
        <title>Complete genome sequence of Methylobacterium aquaticum strain 22A.</title>
        <authorList>
            <person name="Tani A."/>
            <person name="Ogura Y."/>
            <person name="Hayashi T."/>
        </authorList>
    </citation>
    <scope>NUCLEOTIDE SEQUENCE [LARGE SCALE GENOMIC DNA]</scope>
    <source>
        <strain evidence="2">MA-22A</strain>
    </source>
</reference>
<dbReference type="EMBL" id="AP014704">
    <property type="protein sequence ID" value="BAQ43986.1"/>
    <property type="molecule type" value="Genomic_DNA"/>
</dbReference>
<dbReference type="RefSeq" id="WP_060845574.1">
    <property type="nucleotide sequence ID" value="NZ_AP014704.1"/>
</dbReference>
<name>A0A0C6EVB0_9HYPH</name>
<dbReference type="Proteomes" id="UP000061432">
    <property type="component" value="Chromosome"/>
</dbReference>
<evidence type="ECO:0000313" key="1">
    <source>
        <dbReference type="EMBL" id="BAQ43986.1"/>
    </source>
</evidence>
<gene>
    <name evidence="1" type="ORF">Maq22A_c02565</name>
</gene>
<evidence type="ECO:0000313" key="2">
    <source>
        <dbReference type="Proteomes" id="UP000061432"/>
    </source>
</evidence>
<dbReference type="STRING" id="270351.Maq22A_c02565"/>
<reference evidence="1 2" key="1">
    <citation type="journal article" date="2015" name="Genome Announc.">
        <title>Complete Genome Sequence of Methylobacterium aquaticum Strain 22A, Isolated from Racomitrium japonicum Moss.</title>
        <authorList>
            <person name="Tani A."/>
            <person name="Ogura Y."/>
            <person name="Hayashi T."/>
            <person name="Kimbara K."/>
        </authorList>
    </citation>
    <scope>NUCLEOTIDE SEQUENCE [LARGE SCALE GENOMIC DNA]</scope>
    <source>
        <strain evidence="1 2">MA-22A</strain>
    </source>
</reference>
<sequence length="90" mass="10263">MTLRRRFDYATELRRFAGEVDALALASRVDPEKPIVDKIALADRMRARANEVMRHEDPTERGVFRAGSVFASRGGRPVRAEKRAPRQIRA</sequence>
<dbReference type="KEGG" id="maqu:Maq22A_c02565"/>
<organism evidence="1 2">
    <name type="scientific">Methylobacterium aquaticum</name>
    <dbReference type="NCBI Taxonomy" id="270351"/>
    <lineage>
        <taxon>Bacteria</taxon>
        <taxon>Pseudomonadati</taxon>
        <taxon>Pseudomonadota</taxon>
        <taxon>Alphaproteobacteria</taxon>
        <taxon>Hyphomicrobiales</taxon>
        <taxon>Methylobacteriaceae</taxon>
        <taxon>Methylobacterium</taxon>
    </lineage>
</organism>